<gene>
    <name evidence="2" type="ORF">PRZ48_008625</name>
</gene>
<name>A0ABR0EGR7_ZASCE</name>
<sequence>MAIPSLPTEIWLEVFRYVDPADIWLSLQHVSKEFHACARDTMQAEVVPNFLISLSFTLGSGTRARWYDIRGSITLGFSSMSKHNPQYALFDKVHLLPESCSQRAWEKWNQICSAGVGESLDWRVALKDGPVRTVKMSKLIISHKHGAWCDWREMLDAYFKFPHVPARNPVWQRDLV</sequence>
<keyword evidence="3" id="KW-1185">Reference proteome</keyword>
<accession>A0ABR0EGR7</accession>
<dbReference type="PROSITE" id="PS50181">
    <property type="entry name" value="FBOX"/>
    <property type="match status" value="1"/>
</dbReference>
<organism evidence="2 3">
    <name type="scientific">Zasmidium cellare</name>
    <name type="common">Wine cellar mold</name>
    <name type="synonym">Racodium cellare</name>
    <dbReference type="NCBI Taxonomy" id="395010"/>
    <lineage>
        <taxon>Eukaryota</taxon>
        <taxon>Fungi</taxon>
        <taxon>Dikarya</taxon>
        <taxon>Ascomycota</taxon>
        <taxon>Pezizomycotina</taxon>
        <taxon>Dothideomycetes</taxon>
        <taxon>Dothideomycetidae</taxon>
        <taxon>Mycosphaerellales</taxon>
        <taxon>Mycosphaerellaceae</taxon>
        <taxon>Zasmidium</taxon>
    </lineage>
</organism>
<protein>
    <recommendedName>
        <fullName evidence="1">F-box domain-containing protein</fullName>
    </recommendedName>
</protein>
<dbReference type="EMBL" id="JAXOVC010000006">
    <property type="protein sequence ID" value="KAK4500436.1"/>
    <property type="molecule type" value="Genomic_DNA"/>
</dbReference>
<dbReference type="InterPro" id="IPR001810">
    <property type="entry name" value="F-box_dom"/>
</dbReference>
<proteinExistence type="predicted"/>
<dbReference type="InterPro" id="IPR036047">
    <property type="entry name" value="F-box-like_dom_sf"/>
</dbReference>
<dbReference type="CDD" id="cd09917">
    <property type="entry name" value="F-box_SF"/>
    <property type="match status" value="1"/>
</dbReference>
<dbReference type="Proteomes" id="UP001305779">
    <property type="component" value="Unassembled WGS sequence"/>
</dbReference>
<feature type="domain" description="F-box" evidence="1">
    <location>
        <begin position="1"/>
        <end position="50"/>
    </location>
</feature>
<comment type="caution">
    <text evidence="2">The sequence shown here is derived from an EMBL/GenBank/DDBJ whole genome shotgun (WGS) entry which is preliminary data.</text>
</comment>
<reference evidence="2 3" key="1">
    <citation type="journal article" date="2023" name="G3 (Bethesda)">
        <title>A chromosome-level genome assembly of Zasmidium syzygii isolated from banana leaves.</title>
        <authorList>
            <person name="van Westerhoven A.C."/>
            <person name="Mehrabi R."/>
            <person name="Talebi R."/>
            <person name="Steentjes M.B.F."/>
            <person name="Corcolon B."/>
            <person name="Chong P.A."/>
            <person name="Kema G.H.J."/>
            <person name="Seidl M.F."/>
        </authorList>
    </citation>
    <scope>NUCLEOTIDE SEQUENCE [LARGE SCALE GENOMIC DNA]</scope>
    <source>
        <strain evidence="2 3">P124</strain>
    </source>
</reference>
<dbReference type="SUPFAM" id="SSF81383">
    <property type="entry name" value="F-box domain"/>
    <property type="match status" value="1"/>
</dbReference>
<evidence type="ECO:0000313" key="2">
    <source>
        <dbReference type="EMBL" id="KAK4500436.1"/>
    </source>
</evidence>
<evidence type="ECO:0000313" key="3">
    <source>
        <dbReference type="Proteomes" id="UP001305779"/>
    </source>
</evidence>
<dbReference type="Pfam" id="PF12937">
    <property type="entry name" value="F-box-like"/>
    <property type="match status" value="1"/>
</dbReference>
<evidence type="ECO:0000259" key="1">
    <source>
        <dbReference type="PROSITE" id="PS50181"/>
    </source>
</evidence>
<dbReference type="Gene3D" id="1.20.1280.50">
    <property type="match status" value="1"/>
</dbReference>